<gene>
    <name evidence="7" type="ORF">GBAR_LOCUS18334</name>
</gene>
<dbReference type="GO" id="GO:0006412">
    <property type="term" value="P:translation"/>
    <property type="evidence" value="ECO:0007669"/>
    <property type="project" value="InterPro"/>
</dbReference>
<dbReference type="GO" id="GO:0003735">
    <property type="term" value="F:structural constituent of ribosome"/>
    <property type="evidence" value="ECO:0007669"/>
    <property type="project" value="InterPro"/>
</dbReference>
<dbReference type="Proteomes" id="UP001174909">
    <property type="component" value="Unassembled WGS sequence"/>
</dbReference>
<keyword evidence="2" id="KW-0699">rRNA-binding</keyword>
<keyword evidence="5" id="KW-0687">Ribonucleoprotein</keyword>
<evidence type="ECO:0000256" key="6">
    <source>
        <dbReference type="ARBA" id="ARBA00035303"/>
    </source>
</evidence>
<evidence type="ECO:0000256" key="1">
    <source>
        <dbReference type="ARBA" id="ARBA00007116"/>
    </source>
</evidence>
<proteinExistence type="inferred from homology"/>
<dbReference type="PANTHER" id="PTHR12899">
    <property type="entry name" value="39S RIBOSOMAL PROTEIN L18, MITOCHONDRIAL"/>
    <property type="match status" value="1"/>
</dbReference>
<evidence type="ECO:0000256" key="4">
    <source>
        <dbReference type="ARBA" id="ARBA00022980"/>
    </source>
</evidence>
<dbReference type="PANTHER" id="PTHR12899:SF3">
    <property type="entry name" value="LARGE RIBOSOMAL SUBUNIT PROTEIN UL18M"/>
    <property type="match status" value="1"/>
</dbReference>
<dbReference type="Pfam" id="PF00861">
    <property type="entry name" value="Ribosomal_L18p"/>
    <property type="match status" value="1"/>
</dbReference>
<keyword evidence="4 7" id="KW-0689">Ribosomal protein</keyword>
<dbReference type="InterPro" id="IPR005484">
    <property type="entry name" value="Ribosomal_uL18_bac/plant/anim"/>
</dbReference>
<evidence type="ECO:0000256" key="3">
    <source>
        <dbReference type="ARBA" id="ARBA00022884"/>
    </source>
</evidence>
<keyword evidence="3" id="KW-0694">RNA-binding</keyword>
<dbReference type="InterPro" id="IPR057268">
    <property type="entry name" value="Ribosomal_L18"/>
</dbReference>
<evidence type="ECO:0000256" key="2">
    <source>
        <dbReference type="ARBA" id="ARBA00022730"/>
    </source>
</evidence>
<evidence type="ECO:0000313" key="7">
    <source>
        <dbReference type="EMBL" id="CAI8032418.1"/>
    </source>
</evidence>
<accession>A0AA35SNL7</accession>
<reference evidence="7" key="1">
    <citation type="submission" date="2023-03" db="EMBL/GenBank/DDBJ databases">
        <authorList>
            <person name="Steffen K."/>
            <person name="Cardenas P."/>
        </authorList>
    </citation>
    <scope>NUCLEOTIDE SEQUENCE</scope>
</reference>
<dbReference type="AlphaFoldDB" id="A0AA35SNL7"/>
<evidence type="ECO:0000256" key="5">
    <source>
        <dbReference type="ARBA" id="ARBA00023274"/>
    </source>
</evidence>
<dbReference type="NCBIfam" id="TIGR00060">
    <property type="entry name" value="L18_bact"/>
    <property type="match status" value="1"/>
</dbReference>
<sequence>MRPRLAVSRSLAHISVQLIDDQAGRTLVAASSQENGARGSNVAGAWVVGRVAAERLLEQGVKQAVFDRGGRLYHGRVRRVAEAARDAGLEF</sequence>
<comment type="similarity">
    <text evidence="1">Belongs to the universal ribosomal protein uL18 family.</text>
</comment>
<keyword evidence="8" id="KW-1185">Reference proteome</keyword>
<dbReference type="SUPFAM" id="SSF53137">
    <property type="entry name" value="Translational machinery components"/>
    <property type="match status" value="1"/>
</dbReference>
<dbReference type="InterPro" id="IPR004389">
    <property type="entry name" value="Ribosomal_uL18_bac-type"/>
</dbReference>
<organism evidence="7 8">
    <name type="scientific">Geodia barretti</name>
    <name type="common">Barrett's horny sponge</name>
    <dbReference type="NCBI Taxonomy" id="519541"/>
    <lineage>
        <taxon>Eukaryota</taxon>
        <taxon>Metazoa</taxon>
        <taxon>Porifera</taxon>
        <taxon>Demospongiae</taxon>
        <taxon>Heteroscleromorpha</taxon>
        <taxon>Tetractinellida</taxon>
        <taxon>Astrophorina</taxon>
        <taxon>Geodiidae</taxon>
        <taxon>Geodia</taxon>
    </lineage>
</organism>
<dbReference type="EMBL" id="CASHTH010002603">
    <property type="protein sequence ID" value="CAI8032418.1"/>
    <property type="molecule type" value="Genomic_DNA"/>
</dbReference>
<dbReference type="GO" id="GO:0022625">
    <property type="term" value="C:cytosolic large ribosomal subunit"/>
    <property type="evidence" value="ECO:0007669"/>
    <property type="project" value="TreeGrafter"/>
</dbReference>
<protein>
    <recommendedName>
        <fullName evidence="6">Large ribosomal subunit protein uL18c</fullName>
    </recommendedName>
</protein>
<comment type="caution">
    <text evidence="7">The sequence shown here is derived from an EMBL/GenBank/DDBJ whole genome shotgun (WGS) entry which is preliminary data.</text>
</comment>
<evidence type="ECO:0000313" key="8">
    <source>
        <dbReference type="Proteomes" id="UP001174909"/>
    </source>
</evidence>
<dbReference type="GO" id="GO:0008097">
    <property type="term" value="F:5S rRNA binding"/>
    <property type="evidence" value="ECO:0007669"/>
    <property type="project" value="TreeGrafter"/>
</dbReference>
<name>A0AA35SNL7_GEOBA</name>
<dbReference type="Gene3D" id="3.30.420.100">
    <property type="match status" value="1"/>
</dbReference>
<dbReference type="CDD" id="cd00432">
    <property type="entry name" value="Ribosomal_L18_L5e"/>
    <property type="match status" value="1"/>
</dbReference>